<dbReference type="Proteomes" id="UP001596138">
    <property type="component" value="Unassembled WGS sequence"/>
</dbReference>
<dbReference type="InterPro" id="IPR050266">
    <property type="entry name" value="AB_hydrolase_sf"/>
</dbReference>
<keyword evidence="4" id="KW-1185">Reference proteome</keyword>
<gene>
    <name evidence="3" type="ORF">ACFQGU_00525</name>
</gene>
<dbReference type="InterPro" id="IPR029058">
    <property type="entry name" value="AB_hydrolase_fold"/>
</dbReference>
<proteinExistence type="predicted"/>
<keyword evidence="1 3" id="KW-0378">Hydrolase</keyword>
<dbReference type="Pfam" id="PF12697">
    <property type="entry name" value="Abhydrolase_6"/>
    <property type="match status" value="1"/>
</dbReference>
<evidence type="ECO:0000256" key="1">
    <source>
        <dbReference type="ARBA" id="ARBA00022801"/>
    </source>
</evidence>
<dbReference type="PANTHER" id="PTHR43798">
    <property type="entry name" value="MONOACYLGLYCEROL LIPASE"/>
    <property type="match status" value="1"/>
</dbReference>
<dbReference type="Gene3D" id="3.40.50.1820">
    <property type="entry name" value="alpha/beta hydrolase"/>
    <property type="match status" value="1"/>
</dbReference>
<reference evidence="4" key="1">
    <citation type="journal article" date="2019" name="Int. J. Syst. Evol. Microbiol.">
        <title>The Global Catalogue of Microorganisms (GCM) 10K type strain sequencing project: providing services to taxonomists for standard genome sequencing and annotation.</title>
        <authorList>
            <consortium name="The Broad Institute Genomics Platform"/>
            <consortium name="The Broad Institute Genome Sequencing Center for Infectious Disease"/>
            <person name="Wu L."/>
            <person name="Ma J."/>
        </authorList>
    </citation>
    <scope>NUCLEOTIDE SEQUENCE [LARGE SCALE GENOMIC DNA]</scope>
    <source>
        <strain evidence="4">CGMCC 4.7317</strain>
    </source>
</reference>
<dbReference type="InterPro" id="IPR000073">
    <property type="entry name" value="AB_hydrolase_1"/>
</dbReference>
<feature type="domain" description="AB hydrolase-1" evidence="2">
    <location>
        <begin position="36"/>
        <end position="276"/>
    </location>
</feature>
<dbReference type="SUPFAM" id="SSF53474">
    <property type="entry name" value="alpha/beta-Hydrolases"/>
    <property type="match status" value="1"/>
</dbReference>
<sequence>MTLSDDSPYSEEGTSRSVDWRGSVLHYHDVGEGEPIVFLHSWGIGTTAWITWSKVLRTLAPRFRCLLLDLPNFTRSGPIFSEESRYDLQASSATALMDALGLERAHIVGNSQGAQSALLLATRWPQRVDRLVVGAHHLGTTGGEYLLALGEEEGIRLGLRAEETPTPDTVRAYLECHLDDHSLVTDELIEYLLHAHVENPAIGVARESMQYGEPHDLTGDLINLAIPTLVIWGRNDRVCHVEIGIRTMNLIPDSRLIVMKSTGHWPPFERPAEYADHVGTFLQGSW</sequence>
<dbReference type="GO" id="GO:0016787">
    <property type="term" value="F:hydrolase activity"/>
    <property type="evidence" value="ECO:0007669"/>
    <property type="project" value="UniProtKB-KW"/>
</dbReference>
<dbReference type="PANTHER" id="PTHR43798:SF31">
    <property type="entry name" value="AB HYDROLASE SUPERFAMILY PROTEIN YCLE"/>
    <property type="match status" value="1"/>
</dbReference>
<accession>A0ABW1SWH5</accession>
<evidence type="ECO:0000313" key="4">
    <source>
        <dbReference type="Proteomes" id="UP001596138"/>
    </source>
</evidence>
<dbReference type="RefSeq" id="WP_386763392.1">
    <property type="nucleotide sequence ID" value="NZ_JBHSTI010000002.1"/>
</dbReference>
<evidence type="ECO:0000259" key="2">
    <source>
        <dbReference type="Pfam" id="PF12697"/>
    </source>
</evidence>
<protein>
    <submittedName>
        <fullName evidence="3">Alpha/beta fold hydrolase</fullName>
    </submittedName>
</protein>
<evidence type="ECO:0000313" key="3">
    <source>
        <dbReference type="EMBL" id="MFC6236345.1"/>
    </source>
</evidence>
<dbReference type="PRINTS" id="PR00111">
    <property type="entry name" value="ABHYDROLASE"/>
</dbReference>
<organism evidence="3 4">
    <name type="scientific">Longivirga aurantiaca</name>
    <dbReference type="NCBI Taxonomy" id="1837743"/>
    <lineage>
        <taxon>Bacteria</taxon>
        <taxon>Bacillati</taxon>
        <taxon>Actinomycetota</taxon>
        <taxon>Actinomycetes</taxon>
        <taxon>Sporichthyales</taxon>
        <taxon>Sporichthyaceae</taxon>
        <taxon>Longivirga</taxon>
    </lineage>
</organism>
<comment type="caution">
    <text evidence="3">The sequence shown here is derived from an EMBL/GenBank/DDBJ whole genome shotgun (WGS) entry which is preliminary data.</text>
</comment>
<name>A0ABW1SWH5_9ACTN</name>
<dbReference type="EMBL" id="JBHSTI010000002">
    <property type="protein sequence ID" value="MFC6236345.1"/>
    <property type="molecule type" value="Genomic_DNA"/>
</dbReference>